<dbReference type="PANTHER" id="PTHR31189:SF2">
    <property type="entry name" value="RMLC-LIKE CUPINS SUPERFAMILY PROTEIN"/>
    <property type="match status" value="1"/>
</dbReference>
<accession>D8RUY4</accession>
<feature type="domain" description="Cupin type-1" evidence="3">
    <location>
        <begin position="239"/>
        <end position="388"/>
    </location>
</feature>
<dbReference type="HOGENOM" id="CLU_027536_0_0_1"/>
<organism evidence="5">
    <name type="scientific">Selaginella moellendorffii</name>
    <name type="common">Spikemoss</name>
    <dbReference type="NCBI Taxonomy" id="88036"/>
    <lineage>
        <taxon>Eukaryota</taxon>
        <taxon>Viridiplantae</taxon>
        <taxon>Streptophyta</taxon>
        <taxon>Embryophyta</taxon>
        <taxon>Tracheophyta</taxon>
        <taxon>Lycopodiopsida</taxon>
        <taxon>Selaginellales</taxon>
        <taxon>Selaginellaceae</taxon>
        <taxon>Selaginella</taxon>
    </lineage>
</organism>
<dbReference type="OMA" id="PSACSLY"/>
<dbReference type="SMART" id="SM00835">
    <property type="entry name" value="Cupin_1"/>
    <property type="match status" value="2"/>
</dbReference>
<evidence type="ECO:0000256" key="2">
    <source>
        <dbReference type="SAM" id="SignalP"/>
    </source>
</evidence>
<dbReference type="Proteomes" id="UP000001514">
    <property type="component" value="Unassembled WGS sequence"/>
</dbReference>
<dbReference type="InterPro" id="IPR006045">
    <property type="entry name" value="Cupin_1"/>
</dbReference>
<sequence>MARKSLILCALALLIVSSSASEHDRHERHDRGDEEGDHHKQATSPFVLKEPVQVVSTEAGDIQVLPGPKELGALAENHIGLSIITIEPKGLLLPQYLDASCVLYVHKGKLSFSLLSFGFRFDLETGDIYALPGGFVFYVLNTDEGQRLRLYGMCDTSESLDAGHFQSFFVGGGVDPRTILSGFHKEAVAAALKVAPEDVSEILGSQTEGPIVYTSRAGYDFLKGDSAASNARRDAPKPFNLLKKAPDFKNENGWTIAVHGAEFSPLKEADVGVFAVSLKPGAMLAPHWNPRAAEVAFITKGNGRIQVSYPNGTNALDKELDESKVVFVPRYFPMCQIASRNGDFEFVGFSTSSRRNRPQFLAGSNSVFKAFSKDIMSKTFNVDAKRLEAVLDNQRDAVILPGFIEEDGKRSSAM</sequence>
<dbReference type="KEGG" id="smo:SELMODRAFT_102742"/>
<dbReference type="SUPFAM" id="SSF51182">
    <property type="entry name" value="RmlC-like cupins"/>
    <property type="match status" value="1"/>
</dbReference>
<dbReference type="FunCoup" id="D8RUY4">
    <property type="interactions" value="233"/>
</dbReference>
<evidence type="ECO:0000313" key="5">
    <source>
        <dbReference type="Proteomes" id="UP000001514"/>
    </source>
</evidence>
<feature type="region of interest" description="Disordered" evidence="1">
    <location>
        <begin position="22"/>
        <end position="42"/>
    </location>
</feature>
<dbReference type="Pfam" id="PF00190">
    <property type="entry name" value="Cupin_1"/>
    <property type="match status" value="2"/>
</dbReference>
<dbReference type="Gramene" id="EFJ23862">
    <property type="protein sequence ID" value="EFJ23862"/>
    <property type="gene ID" value="SELMODRAFT_102742"/>
</dbReference>
<proteinExistence type="predicted"/>
<dbReference type="PANTHER" id="PTHR31189">
    <property type="entry name" value="OS03G0336100 PROTEIN-RELATED"/>
    <property type="match status" value="1"/>
</dbReference>
<evidence type="ECO:0000259" key="3">
    <source>
        <dbReference type="SMART" id="SM00835"/>
    </source>
</evidence>
<feature type="domain" description="Cupin type-1" evidence="3">
    <location>
        <begin position="46"/>
        <end position="200"/>
    </location>
</feature>
<evidence type="ECO:0000256" key="1">
    <source>
        <dbReference type="SAM" id="MobiDB-lite"/>
    </source>
</evidence>
<dbReference type="EMBL" id="GL377591">
    <property type="protein sequence ID" value="EFJ23862.1"/>
    <property type="molecule type" value="Genomic_DNA"/>
</dbReference>
<dbReference type="Gene3D" id="2.60.120.10">
    <property type="entry name" value="Jelly Rolls"/>
    <property type="match status" value="2"/>
</dbReference>
<dbReference type="CDD" id="cd02245">
    <property type="entry name" value="cupin_7S_vicilin-like_C"/>
    <property type="match status" value="1"/>
</dbReference>
<dbReference type="InterPro" id="IPR050253">
    <property type="entry name" value="Seed_Storage-Functional"/>
</dbReference>
<keyword evidence="5" id="KW-1185">Reference proteome</keyword>
<gene>
    <name evidence="4" type="ORF">SELMODRAFT_102742</name>
</gene>
<protein>
    <recommendedName>
        <fullName evidence="3">Cupin type-1 domain-containing protein</fullName>
    </recommendedName>
</protein>
<dbReference type="InParanoid" id="D8RUY4"/>
<dbReference type="AlphaFoldDB" id="D8RUY4"/>
<dbReference type="CDD" id="cd02244">
    <property type="entry name" value="cupin_7S_vicilin-like_N"/>
    <property type="match status" value="1"/>
</dbReference>
<dbReference type="InterPro" id="IPR011051">
    <property type="entry name" value="RmlC_Cupin_sf"/>
</dbReference>
<keyword evidence="2" id="KW-0732">Signal</keyword>
<feature type="compositionally biased region" description="Basic and acidic residues" evidence="1">
    <location>
        <begin position="22"/>
        <end position="40"/>
    </location>
</feature>
<reference evidence="4 5" key="1">
    <citation type="journal article" date="2011" name="Science">
        <title>The Selaginella genome identifies genetic changes associated with the evolution of vascular plants.</title>
        <authorList>
            <person name="Banks J.A."/>
            <person name="Nishiyama T."/>
            <person name="Hasebe M."/>
            <person name="Bowman J.L."/>
            <person name="Gribskov M."/>
            <person name="dePamphilis C."/>
            <person name="Albert V.A."/>
            <person name="Aono N."/>
            <person name="Aoyama T."/>
            <person name="Ambrose B.A."/>
            <person name="Ashton N.W."/>
            <person name="Axtell M.J."/>
            <person name="Barker E."/>
            <person name="Barker M.S."/>
            <person name="Bennetzen J.L."/>
            <person name="Bonawitz N.D."/>
            <person name="Chapple C."/>
            <person name="Cheng C."/>
            <person name="Correa L.G."/>
            <person name="Dacre M."/>
            <person name="DeBarry J."/>
            <person name="Dreyer I."/>
            <person name="Elias M."/>
            <person name="Engstrom E.M."/>
            <person name="Estelle M."/>
            <person name="Feng L."/>
            <person name="Finet C."/>
            <person name="Floyd S.K."/>
            <person name="Frommer W.B."/>
            <person name="Fujita T."/>
            <person name="Gramzow L."/>
            <person name="Gutensohn M."/>
            <person name="Harholt J."/>
            <person name="Hattori M."/>
            <person name="Heyl A."/>
            <person name="Hirai T."/>
            <person name="Hiwatashi Y."/>
            <person name="Ishikawa M."/>
            <person name="Iwata M."/>
            <person name="Karol K.G."/>
            <person name="Koehler B."/>
            <person name="Kolukisaoglu U."/>
            <person name="Kubo M."/>
            <person name="Kurata T."/>
            <person name="Lalonde S."/>
            <person name="Li K."/>
            <person name="Li Y."/>
            <person name="Litt A."/>
            <person name="Lyons E."/>
            <person name="Manning G."/>
            <person name="Maruyama T."/>
            <person name="Michael T.P."/>
            <person name="Mikami K."/>
            <person name="Miyazaki S."/>
            <person name="Morinaga S."/>
            <person name="Murata T."/>
            <person name="Mueller-Roeber B."/>
            <person name="Nelson D.R."/>
            <person name="Obara M."/>
            <person name="Oguri Y."/>
            <person name="Olmstead R.G."/>
            <person name="Onodera N."/>
            <person name="Petersen B.L."/>
            <person name="Pils B."/>
            <person name="Prigge M."/>
            <person name="Rensing S.A."/>
            <person name="Riano-Pachon D.M."/>
            <person name="Roberts A.W."/>
            <person name="Sato Y."/>
            <person name="Scheller H.V."/>
            <person name="Schulz B."/>
            <person name="Schulz C."/>
            <person name="Shakirov E.V."/>
            <person name="Shibagaki N."/>
            <person name="Shinohara N."/>
            <person name="Shippen D.E."/>
            <person name="Soerensen I."/>
            <person name="Sotooka R."/>
            <person name="Sugimoto N."/>
            <person name="Sugita M."/>
            <person name="Sumikawa N."/>
            <person name="Tanurdzic M."/>
            <person name="Theissen G."/>
            <person name="Ulvskov P."/>
            <person name="Wakazuki S."/>
            <person name="Weng J.K."/>
            <person name="Willats W.W."/>
            <person name="Wipf D."/>
            <person name="Wolf P.G."/>
            <person name="Yang L."/>
            <person name="Zimmer A.D."/>
            <person name="Zhu Q."/>
            <person name="Mitros T."/>
            <person name="Hellsten U."/>
            <person name="Loque D."/>
            <person name="Otillar R."/>
            <person name="Salamov A."/>
            <person name="Schmutz J."/>
            <person name="Shapiro H."/>
            <person name="Lindquist E."/>
            <person name="Lucas S."/>
            <person name="Rokhsar D."/>
            <person name="Grigoriev I.V."/>
        </authorList>
    </citation>
    <scope>NUCLEOTIDE SEQUENCE [LARGE SCALE GENOMIC DNA]</scope>
</reference>
<dbReference type="InterPro" id="IPR014710">
    <property type="entry name" value="RmlC-like_jellyroll"/>
</dbReference>
<dbReference type="eggNOG" id="ENOG502QRZP">
    <property type="taxonomic scope" value="Eukaryota"/>
</dbReference>
<name>D8RUY4_SELML</name>
<feature type="signal peptide" evidence="2">
    <location>
        <begin position="1"/>
        <end position="20"/>
    </location>
</feature>
<feature type="chain" id="PRO_5003122143" description="Cupin type-1 domain-containing protein" evidence="2">
    <location>
        <begin position="21"/>
        <end position="414"/>
    </location>
</feature>
<dbReference type="STRING" id="88036.D8RUY4"/>
<evidence type="ECO:0000313" key="4">
    <source>
        <dbReference type="EMBL" id="EFJ23862.1"/>
    </source>
</evidence>